<feature type="domain" description="G" evidence="5">
    <location>
        <begin position="154"/>
        <end position="230"/>
    </location>
</feature>
<evidence type="ECO:0000256" key="3">
    <source>
        <dbReference type="ARBA" id="ARBA00045284"/>
    </source>
</evidence>
<accession>C1BQX4</accession>
<dbReference type="Gene3D" id="3.40.50.300">
    <property type="entry name" value="P-loop containing nucleotide triphosphate hydrolases"/>
    <property type="match status" value="1"/>
</dbReference>
<dbReference type="InterPro" id="IPR023179">
    <property type="entry name" value="GTP-bd_ortho_bundle_sf"/>
</dbReference>
<dbReference type="InterPro" id="IPR027417">
    <property type="entry name" value="P-loop_NTPase"/>
</dbReference>
<dbReference type="InterPro" id="IPR006073">
    <property type="entry name" value="GTP-bd"/>
</dbReference>
<dbReference type="GO" id="GO:0032543">
    <property type="term" value="P:mitochondrial translation"/>
    <property type="evidence" value="ECO:0007669"/>
    <property type="project" value="TreeGrafter"/>
</dbReference>
<feature type="binding site" evidence="4">
    <location>
        <begin position="161"/>
        <end position="166"/>
    </location>
    <ligand>
        <name>GTP</name>
        <dbReference type="ChEBI" id="CHEBI:37565"/>
    </ligand>
</feature>
<dbReference type="GO" id="GO:0005525">
    <property type="term" value="F:GTP binding"/>
    <property type="evidence" value="ECO:0007669"/>
    <property type="project" value="UniProtKB-KW"/>
</dbReference>
<comment type="function">
    <text evidence="3">Plays a role in the regulation of the mitochondrial ribosome assembly and of translational activity. Displays mitochondrial GTPase activity.</text>
</comment>
<dbReference type="CDD" id="cd01856">
    <property type="entry name" value="YlqF"/>
    <property type="match status" value="1"/>
</dbReference>
<feature type="binding site" evidence="4">
    <location>
        <position position="214"/>
    </location>
    <ligand>
        <name>GTP</name>
        <dbReference type="ChEBI" id="CHEBI:37565"/>
    </ligand>
</feature>
<evidence type="ECO:0000256" key="4">
    <source>
        <dbReference type="PIRSR" id="PIRSR006230-1"/>
    </source>
</evidence>
<organism evidence="6">
    <name type="scientific">Caligus rogercresseyi</name>
    <name type="common">Sea louse</name>
    <dbReference type="NCBI Taxonomy" id="217165"/>
    <lineage>
        <taxon>Eukaryota</taxon>
        <taxon>Metazoa</taxon>
        <taxon>Ecdysozoa</taxon>
        <taxon>Arthropoda</taxon>
        <taxon>Crustacea</taxon>
        <taxon>Multicrustacea</taxon>
        <taxon>Hexanauplia</taxon>
        <taxon>Copepoda</taxon>
        <taxon>Siphonostomatoida</taxon>
        <taxon>Caligidae</taxon>
        <taxon>Caligus</taxon>
    </lineage>
</organism>
<dbReference type="PANTHER" id="PTHR45782:SF4">
    <property type="entry name" value="MITOCHONDRIAL RIBOSOME-ASSOCIATED GTPASE 1"/>
    <property type="match status" value="1"/>
</dbReference>
<evidence type="ECO:0000256" key="2">
    <source>
        <dbReference type="ARBA" id="ARBA00023134"/>
    </source>
</evidence>
<name>C1BQX4_CALRO</name>
<evidence type="ECO:0000313" key="6">
    <source>
        <dbReference type="EMBL" id="ACO11427.1"/>
    </source>
</evidence>
<dbReference type="PANTHER" id="PTHR45782">
    <property type="entry name" value="MITOCHONDRIAL RIBOSOME-ASSOCIATED GTPASE 1"/>
    <property type="match status" value="1"/>
</dbReference>
<dbReference type="EMBL" id="BT077003">
    <property type="protein sequence ID" value="ACO11427.1"/>
    <property type="molecule type" value="mRNA"/>
</dbReference>
<dbReference type="SUPFAM" id="SSF52540">
    <property type="entry name" value="P-loop containing nucleoside triphosphate hydrolases"/>
    <property type="match status" value="1"/>
</dbReference>
<keyword evidence="1 4" id="KW-0547">Nucleotide-binding</keyword>
<evidence type="ECO:0000256" key="1">
    <source>
        <dbReference type="ARBA" id="ARBA00022741"/>
    </source>
</evidence>
<reference evidence="6" key="1">
    <citation type="submission" date="2009-03" db="EMBL/GenBank/DDBJ databases">
        <title>Caligus rogercresseyi ESTs and full-length cDNAs.</title>
        <authorList>
            <person name="Yasuike M."/>
            <person name="von Schalburg K."/>
            <person name="Cooper G."/>
            <person name="Leong J."/>
            <person name="Jones S.R.M."/>
            <person name="Koop B.F."/>
        </authorList>
    </citation>
    <scope>NUCLEOTIDE SEQUENCE</scope>
    <source>
        <tissue evidence="6">Whole body</tissue>
    </source>
</reference>
<sequence>MCTIINLFLHTRIMSAGNNFRQFFQFTARSDPKWYPGHMRKSLKQLQSLLSITDCILEIHDARIPLSGRNVEFKRTLSGVRPHILVLNKSDLSSHKKEDKVNLVKHLKSQDPNLSDVIFTSFRDSSIKFILPKALETIHNFPRFQRGGGPEKNILVIGIPNVGKSSIINHLRKVRLNFSGDATRVGALPGVTRALQTKIKVNQDPLTYLWDSPGIVFPSLNDSHVALKLAVCKRIRDDLIGEEIVADYLLFHLNKQAVFKYVKVLGLSAPTDDIQSLPLQVALRFNWNKNVKNLVTNQIEMIPNKHQASLHFLKLFRMGKLGRVNLDALDLHNQENAPKRTIVSI</sequence>
<dbReference type="InterPro" id="IPR016478">
    <property type="entry name" value="GTPase_MTG1"/>
</dbReference>
<protein>
    <submittedName>
        <fullName evidence="6">Mitochondrial GTPase 1, mitochondrial</fullName>
    </submittedName>
</protein>
<gene>
    <name evidence="6" type="primary">MTG1</name>
</gene>
<dbReference type="GO" id="GO:0005739">
    <property type="term" value="C:mitochondrion"/>
    <property type="evidence" value="ECO:0007669"/>
    <property type="project" value="TreeGrafter"/>
</dbReference>
<dbReference type="AlphaFoldDB" id="C1BQX4"/>
<feature type="binding site" evidence="4">
    <location>
        <begin position="88"/>
        <end position="91"/>
    </location>
    <ligand>
        <name>GTP</name>
        <dbReference type="ChEBI" id="CHEBI:37565"/>
    </ligand>
</feature>
<proteinExistence type="evidence at transcript level"/>
<dbReference type="Gene3D" id="1.10.1580.10">
    <property type="match status" value="1"/>
</dbReference>
<dbReference type="GO" id="GO:0003924">
    <property type="term" value="F:GTPase activity"/>
    <property type="evidence" value="ECO:0007669"/>
    <property type="project" value="TreeGrafter"/>
</dbReference>
<dbReference type="Pfam" id="PF01926">
    <property type="entry name" value="MMR_HSR1"/>
    <property type="match status" value="1"/>
</dbReference>
<dbReference type="PIRSF" id="PIRSF006230">
    <property type="entry name" value="MG442"/>
    <property type="match status" value="1"/>
</dbReference>
<keyword evidence="2 4" id="KW-0342">GTP-binding</keyword>
<evidence type="ECO:0000259" key="5">
    <source>
        <dbReference type="Pfam" id="PF01926"/>
    </source>
</evidence>